<dbReference type="Proteomes" id="UP001595645">
    <property type="component" value="Unassembled WGS sequence"/>
</dbReference>
<dbReference type="EMBL" id="JBHRWK010000037">
    <property type="protein sequence ID" value="MFC3452459.1"/>
    <property type="molecule type" value="Genomic_DNA"/>
</dbReference>
<dbReference type="InterPro" id="IPR004111">
    <property type="entry name" value="Repressor_TetR_C"/>
</dbReference>
<dbReference type="InterPro" id="IPR036271">
    <property type="entry name" value="Tet_transcr_reg_TetR-rel_C_sf"/>
</dbReference>
<accession>A0ABV7P3D3</accession>
<sequence length="296" mass="32653">MTSVKGVVVAEDDAQPDPERAIELLWGAPEPDRPGLSLGRIVTAAIEVADAEGLAALSMRKVAERFGTTTMSLYRYVPGKAELVELMRDAVYGEFPMEPSDGLGWRTGLERWARRAWELHRRHPWVVHSAGTRRLPGPNIMAGYDHALDVASRSGLAPAQVIAVVNLVGGFVESVARQAGETAELQRRTGVSHESWWSERESLFERLDRYPALDALWRGGGMDAPLDPFEFGLQRTLDGVQALIESQGSEVMRDETEAGECVICGKPLDGGGRGRPRDYCSRACQQRAYRQRQAQP</sequence>
<keyword evidence="2 4" id="KW-0238">DNA-binding</keyword>
<evidence type="ECO:0000256" key="2">
    <source>
        <dbReference type="ARBA" id="ARBA00023125"/>
    </source>
</evidence>
<dbReference type="Pfam" id="PF00440">
    <property type="entry name" value="TetR_N"/>
    <property type="match status" value="1"/>
</dbReference>
<dbReference type="InterPro" id="IPR050109">
    <property type="entry name" value="HTH-type_TetR-like_transc_reg"/>
</dbReference>
<comment type="caution">
    <text evidence="6">The sequence shown here is derived from an EMBL/GenBank/DDBJ whole genome shotgun (WGS) entry which is preliminary data.</text>
</comment>
<evidence type="ECO:0000256" key="3">
    <source>
        <dbReference type="ARBA" id="ARBA00023163"/>
    </source>
</evidence>
<dbReference type="InterPro" id="IPR009057">
    <property type="entry name" value="Homeodomain-like_sf"/>
</dbReference>
<dbReference type="PANTHER" id="PTHR30055:SF151">
    <property type="entry name" value="TRANSCRIPTIONAL REGULATORY PROTEIN"/>
    <property type="match status" value="1"/>
</dbReference>
<evidence type="ECO:0000313" key="6">
    <source>
        <dbReference type="EMBL" id="MFC3452459.1"/>
    </source>
</evidence>
<dbReference type="SUPFAM" id="SSF46689">
    <property type="entry name" value="Homeodomain-like"/>
    <property type="match status" value="1"/>
</dbReference>
<dbReference type="RefSeq" id="WP_378241239.1">
    <property type="nucleotide sequence ID" value="NZ_JBHRWK010000037.1"/>
</dbReference>
<keyword evidence="1" id="KW-0805">Transcription regulation</keyword>
<dbReference type="PROSITE" id="PS50977">
    <property type="entry name" value="HTH_TETR_2"/>
    <property type="match status" value="1"/>
</dbReference>
<dbReference type="PANTHER" id="PTHR30055">
    <property type="entry name" value="HTH-TYPE TRANSCRIPTIONAL REGULATOR RUTR"/>
    <property type="match status" value="1"/>
</dbReference>
<dbReference type="Gene3D" id="1.10.10.60">
    <property type="entry name" value="Homeodomain-like"/>
    <property type="match status" value="1"/>
</dbReference>
<proteinExistence type="predicted"/>
<dbReference type="InterPro" id="IPR001647">
    <property type="entry name" value="HTH_TetR"/>
</dbReference>
<keyword evidence="3" id="KW-0804">Transcription</keyword>
<evidence type="ECO:0000256" key="4">
    <source>
        <dbReference type="PROSITE-ProRule" id="PRU00335"/>
    </source>
</evidence>
<evidence type="ECO:0000256" key="1">
    <source>
        <dbReference type="ARBA" id="ARBA00023015"/>
    </source>
</evidence>
<dbReference type="Gene3D" id="1.10.357.10">
    <property type="entry name" value="Tetracycline Repressor, domain 2"/>
    <property type="match status" value="1"/>
</dbReference>
<name>A0ABV7P3D3_9PSEU</name>
<feature type="DNA-binding region" description="H-T-H motif" evidence="4">
    <location>
        <begin position="58"/>
        <end position="77"/>
    </location>
</feature>
<protein>
    <submittedName>
        <fullName evidence="6">TetR/AcrR family transcriptional regulator</fullName>
    </submittedName>
</protein>
<dbReference type="SUPFAM" id="SSF48498">
    <property type="entry name" value="Tetracyclin repressor-like, C-terminal domain"/>
    <property type="match status" value="1"/>
</dbReference>
<reference evidence="7" key="1">
    <citation type="journal article" date="2019" name="Int. J. Syst. Evol. Microbiol.">
        <title>The Global Catalogue of Microorganisms (GCM) 10K type strain sequencing project: providing services to taxonomists for standard genome sequencing and annotation.</title>
        <authorList>
            <consortium name="The Broad Institute Genomics Platform"/>
            <consortium name="The Broad Institute Genome Sequencing Center for Infectious Disease"/>
            <person name="Wu L."/>
            <person name="Ma J."/>
        </authorList>
    </citation>
    <scope>NUCLEOTIDE SEQUENCE [LARGE SCALE GENOMIC DNA]</scope>
    <source>
        <strain evidence="7">CGMCC 4.7676</strain>
    </source>
</reference>
<organism evidence="6 7">
    <name type="scientific">Amycolatopsis speibonae</name>
    <dbReference type="NCBI Taxonomy" id="1450224"/>
    <lineage>
        <taxon>Bacteria</taxon>
        <taxon>Bacillati</taxon>
        <taxon>Actinomycetota</taxon>
        <taxon>Actinomycetes</taxon>
        <taxon>Pseudonocardiales</taxon>
        <taxon>Pseudonocardiaceae</taxon>
        <taxon>Amycolatopsis</taxon>
    </lineage>
</organism>
<dbReference type="Pfam" id="PF02909">
    <property type="entry name" value="TetR_C_1"/>
    <property type="match status" value="1"/>
</dbReference>
<feature type="domain" description="HTH tetR-type" evidence="5">
    <location>
        <begin position="35"/>
        <end position="95"/>
    </location>
</feature>
<evidence type="ECO:0000313" key="7">
    <source>
        <dbReference type="Proteomes" id="UP001595645"/>
    </source>
</evidence>
<evidence type="ECO:0000259" key="5">
    <source>
        <dbReference type="PROSITE" id="PS50977"/>
    </source>
</evidence>
<keyword evidence="7" id="KW-1185">Reference proteome</keyword>
<gene>
    <name evidence="6" type="ORF">ACFOSH_23725</name>
</gene>